<protein>
    <recommendedName>
        <fullName evidence="6">Receptor L-domain domain-containing protein</fullName>
    </recommendedName>
</protein>
<reference evidence="5" key="1">
    <citation type="journal article" date="2016" name="Genome Announc.">
        <title>Draft genome sequences of fungus Aspergillus calidoustus.</title>
        <authorList>
            <person name="Horn F."/>
            <person name="Linde J."/>
            <person name="Mattern D.J."/>
            <person name="Walther G."/>
            <person name="Guthke R."/>
            <person name="Scherlach K."/>
            <person name="Martin K."/>
            <person name="Brakhage A.A."/>
            <person name="Petzke L."/>
            <person name="Valiante V."/>
        </authorList>
    </citation>
    <scope>NUCLEOTIDE SEQUENCE [LARGE SCALE GENOMIC DNA]</scope>
    <source>
        <strain evidence="5">SF006504</strain>
    </source>
</reference>
<keyword evidence="2" id="KW-0472">Membrane</keyword>
<feature type="region of interest" description="Disordered" evidence="1">
    <location>
        <begin position="480"/>
        <end position="499"/>
    </location>
</feature>
<feature type="chain" id="PRO_5006858075" description="Receptor L-domain domain-containing protein" evidence="3">
    <location>
        <begin position="21"/>
        <end position="499"/>
    </location>
</feature>
<dbReference type="Proteomes" id="UP000054771">
    <property type="component" value="Unassembled WGS sequence"/>
</dbReference>
<name>A0A0U5GPF2_ASPCI</name>
<keyword evidence="3" id="KW-0732">Signal</keyword>
<feature type="region of interest" description="Disordered" evidence="1">
    <location>
        <begin position="365"/>
        <end position="385"/>
    </location>
</feature>
<keyword evidence="5" id="KW-1185">Reference proteome</keyword>
<evidence type="ECO:0000313" key="4">
    <source>
        <dbReference type="EMBL" id="CEN59856.1"/>
    </source>
</evidence>
<evidence type="ECO:0000256" key="2">
    <source>
        <dbReference type="SAM" id="Phobius"/>
    </source>
</evidence>
<dbReference type="EMBL" id="CDMC01000002">
    <property type="protein sequence ID" value="CEN59856.1"/>
    <property type="molecule type" value="Genomic_DNA"/>
</dbReference>
<accession>A0A0U5GPF2</accession>
<dbReference type="AlphaFoldDB" id="A0A0U5GPF2"/>
<evidence type="ECO:0000256" key="3">
    <source>
        <dbReference type="SAM" id="SignalP"/>
    </source>
</evidence>
<evidence type="ECO:0000313" key="5">
    <source>
        <dbReference type="Proteomes" id="UP000054771"/>
    </source>
</evidence>
<evidence type="ECO:0008006" key="6">
    <source>
        <dbReference type="Google" id="ProtNLM"/>
    </source>
</evidence>
<gene>
    <name evidence="4" type="ORF">ASPCAL02297</name>
</gene>
<dbReference type="OrthoDB" id="536881at2759"/>
<evidence type="ECO:0000256" key="1">
    <source>
        <dbReference type="SAM" id="MobiDB-lite"/>
    </source>
</evidence>
<organism evidence="4 5">
    <name type="scientific">Aspergillus calidoustus</name>
    <dbReference type="NCBI Taxonomy" id="454130"/>
    <lineage>
        <taxon>Eukaryota</taxon>
        <taxon>Fungi</taxon>
        <taxon>Dikarya</taxon>
        <taxon>Ascomycota</taxon>
        <taxon>Pezizomycotina</taxon>
        <taxon>Eurotiomycetes</taxon>
        <taxon>Eurotiomycetidae</taxon>
        <taxon>Eurotiales</taxon>
        <taxon>Aspergillaceae</taxon>
        <taxon>Aspergillus</taxon>
        <taxon>Aspergillus subgen. Nidulantes</taxon>
    </lineage>
</organism>
<sequence length="499" mass="53446">MISLKTVLAIFAVLPGGVYARECTTTTNNTPLTISTPSDLTVFDGCTSITGDIVIDTSFSGSFILNGVTHFNGSISMDEKVWAIDLLAIEMVDLLEITRLRLPQSWGLKSLNLMNVQHVEELSFIQGVQDAVFDLNALKSAGRIEMAGLWTSISLPTLETASSLTIATDPSWNPTPRAPLRIHLPSLREAGWMSIRGYVSRLETPELKTIGTRDSAETERSGMEVYVNYTDLKGVELVALQKLYGELVLEGFISGVTLGIMSETNATITIHSSSSMWISSSLETAGVIDISGELETINLANLISAQSLTIDSTTTTTCPSNLIKLYENLNSPSKATFCDDGSTSTSTSSLGDELFDDDSSPGYTPPSFDDLYGNSDSSSPSSPRNHGIPTAVIVCIPLFTFCGCMIAVFCCVTKCGRRRESRELREALAHERGQGGNAAGTGPVDVEAAVQQLQPAIVRDRFSGNGAGYGAGHGANNGRPYGLYETTDDLPPAYSVDSR</sequence>
<feature type="transmembrane region" description="Helical" evidence="2">
    <location>
        <begin position="388"/>
        <end position="412"/>
    </location>
</feature>
<dbReference type="STRING" id="454130.A0A0U5GPF2"/>
<keyword evidence="2" id="KW-1133">Transmembrane helix</keyword>
<proteinExistence type="predicted"/>
<keyword evidence="2" id="KW-0812">Transmembrane</keyword>
<feature type="signal peptide" evidence="3">
    <location>
        <begin position="1"/>
        <end position="20"/>
    </location>
</feature>